<comment type="caution">
    <text evidence="2">The sequence shown here is derived from an EMBL/GenBank/DDBJ whole genome shotgun (WGS) entry which is preliminary data.</text>
</comment>
<feature type="chain" id="PRO_5013231541" description="FTP domain-containing protein" evidence="1">
    <location>
        <begin position="24"/>
        <end position="240"/>
    </location>
</feature>
<reference evidence="2 3" key="1">
    <citation type="submission" date="2016-08" db="EMBL/GenBank/DDBJ databases">
        <title>A Parts List for Fungal Cellulosomes Revealed by Comparative Genomics.</title>
        <authorList>
            <consortium name="DOE Joint Genome Institute"/>
            <person name="Haitjema C.H."/>
            <person name="Gilmore S.P."/>
            <person name="Henske J.K."/>
            <person name="Solomon K.V."/>
            <person name="De Groot R."/>
            <person name="Kuo A."/>
            <person name="Mondo S.J."/>
            <person name="Salamov A.A."/>
            <person name="Labutti K."/>
            <person name="Zhao Z."/>
            <person name="Chiniquy J."/>
            <person name="Barry K."/>
            <person name="Brewer H.M."/>
            <person name="Purvine S.O."/>
            <person name="Wright A.T."/>
            <person name="Boxma B."/>
            <person name="Van Alen T."/>
            <person name="Hackstein J.H."/>
            <person name="Baker S.E."/>
            <person name="Grigoriev I.V."/>
            <person name="O'Malley M.A."/>
        </authorList>
    </citation>
    <scope>NUCLEOTIDE SEQUENCE [LARGE SCALE GENOMIC DNA]</scope>
    <source>
        <strain evidence="2 3">S4</strain>
    </source>
</reference>
<reference evidence="2 3" key="2">
    <citation type="submission" date="2016-08" db="EMBL/GenBank/DDBJ databases">
        <title>Pervasive Adenine N6-methylation of Active Genes in Fungi.</title>
        <authorList>
            <consortium name="DOE Joint Genome Institute"/>
            <person name="Mondo S.J."/>
            <person name="Dannebaum R.O."/>
            <person name="Kuo R.C."/>
            <person name="Labutti K."/>
            <person name="Haridas S."/>
            <person name="Kuo A."/>
            <person name="Salamov A."/>
            <person name="Ahrendt S.R."/>
            <person name="Lipzen A."/>
            <person name="Sullivan W."/>
            <person name="Andreopoulos W.B."/>
            <person name="Clum A."/>
            <person name="Lindquist E."/>
            <person name="Daum C."/>
            <person name="Ramamoorthy G.K."/>
            <person name="Gryganskyi A."/>
            <person name="Culley D."/>
            <person name="Magnuson J.K."/>
            <person name="James T.Y."/>
            <person name="O'Malley M.A."/>
            <person name="Stajich J.E."/>
            <person name="Spatafora J.W."/>
            <person name="Visel A."/>
            <person name="Grigoriev I.V."/>
        </authorList>
    </citation>
    <scope>NUCLEOTIDE SEQUENCE [LARGE SCALE GENOMIC DNA]</scope>
    <source>
        <strain evidence="2 3">S4</strain>
    </source>
</reference>
<keyword evidence="1" id="KW-0732">Signal</keyword>
<dbReference type="OrthoDB" id="2136422at2759"/>
<accession>A0A1Y1XMH8</accession>
<dbReference type="EMBL" id="MCFG01000020">
    <property type="protein sequence ID" value="ORX86544.1"/>
    <property type="molecule type" value="Genomic_DNA"/>
</dbReference>
<evidence type="ECO:0000313" key="2">
    <source>
        <dbReference type="EMBL" id="ORX86544.1"/>
    </source>
</evidence>
<evidence type="ECO:0008006" key="4">
    <source>
        <dbReference type="Google" id="ProtNLM"/>
    </source>
</evidence>
<dbReference type="Proteomes" id="UP000193944">
    <property type="component" value="Unassembled WGS sequence"/>
</dbReference>
<proteinExistence type="predicted"/>
<protein>
    <recommendedName>
        <fullName evidence="4">FTP domain-containing protein</fullName>
    </recommendedName>
</protein>
<name>A0A1Y1XMH8_9FUNG</name>
<organism evidence="2 3">
    <name type="scientific">Anaeromyces robustus</name>
    <dbReference type="NCBI Taxonomy" id="1754192"/>
    <lineage>
        <taxon>Eukaryota</taxon>
        <taxon>Fungi</taxon>
        <taxon>Fungi incertae sedis</taxon>
        <taxon>Chytridiomycota</taxon>
        <taxon>Chytridiomycota incertae sedis</taxon>
        <taxon>Neocallimastigomycetes</taxon>
        <taxon>Neocallimastigales</taxon>
        <taxon>Neocallimastigaceae</taxon>
        <taxon>Anaeromyces</taxon>
    </lineage>
</organism>
<sequence length="240" mass="28330">MKIFNYGIILLWIFSLFLQLVTAEEKGKEKEKNELFTPEQFIELAKNYIYENYGILSCNYRAVIDNVAYVYIDQTANDIPIRSLDSLIMFDKTTAEIIYTNMKIKTTVYERYVENTEPLPLENVPEFINDLSYHGEYKINIKDVEVIPTKKFRNNYYIDNIPFLLDEESDNENFIEIEKVYEPITSNTNINNNKDNDGEDTSNIVELAYYIKYIDVNYDTYSIILFAYSHEVKKITKDGF</sequence>
<gene>
    <name evidence="2" type="ORF">BCR32DRAFT_240941</name>
</gene>
<dbReference type="AlphaFoldDB" id="A0A1Y1XMH8"/>
<evidence type="ECO:0000256" key="1">
    <source>
        <dbReference type="SAM" id="SignalP"/>
    </source>
</evidence>
<evidence type="ECO:0000313" key="3">
    <source>
        <dbReference type="Proteomes" id="UP000193944"/>
    </source>
</evidence>
<keyword evidence="3" id="KW-1185">Reference proteome</keyword>
<feature type="signal peptide" evidence="1">
    <location>
        <begin position="1"/>
        <end position="23"/>
    </location>
</feature>